<feature type="chain" id="PRO_5040261269" evidence="1">
    <location>
        <begin position="22"/>
        <end position="136"/>
    </location>
</feature>
<dbReference type="EMBL" id="CALOZG010000015">
    <property type="protein sequence ID" value="CAH4031451.1"/>
    <property type="molecule type" value="Genomic_DNA"/>
</dbReference>
<reference evidence="2" key="1">
    <citation type="submission" date="2022-05" db="EMBL/GenBank/DDBJ databases">
        <authorList>
            <person name="Okamura Y."/>
        </authorList>
    </citation>
    <scope>NUCLEOTIDE SEQUENCE</scope>
</reference>
<keyword evidence="3" id="KW-1185">Reference proteome</keyword>
<dbReference type="Proteomes" id="UP001152562">
    <property type="component" value="Unassembled WGS sequence"/>
</dbReference>
<comment type="caution">
    <text evidence="2">The sequence shown here is derived from an EMBL/GenBank/DDBJ whole genome shotgun (WGS) entry which is preliminary data.</text>
</comment>
<evidence type="ECO:0000256" key="1">
    <source>
        <dbReference type="SAM" id="SignalP"/>
    </source>
</evidence>
<name>A0A9P0TK54_PIEBR</name>
<protein>
    <submittedName>
        <fullName evidence="2">Uncharacterized protein</fullName>
    </submittedName>
</protein>
<feature type="signal peptide" evidence="1">
    <location>
        <begin position="1"/>
        <end position="21"/>
    </location>
</feature>
<gene>
    <name evidence="2" type="ORF">PIBRA_LOCUS7947</name>
</gene>
<accession>A0A9P0TK54</accession>
<sequence>MAVSVYFTVLVLNFFVKKINDTRIEEKYNVLYNKTANQYTQVNNTLNLNSLPKTGSFRSHKPSVNDLKITSNENYFSGKSSVDGATNSRVYSSTNFNTGQDCEKQENLINSQNGLHSWIINLINNNIINDVFTSKD</sequence>
<evidence type="ECO:0000313" key="3">
    <source>
        <dbReference type="Proteomes" id="UP001152562"/>
    </source>
</evidence>
<keyword evidence="1" id="KW-0732">Signal</keyword>
<evidence type="ECO:0000313" key="2">
    <source>
        <dbReference type="EMBL" id="CAH4031451.1"/>
    </source>
</evidence>
<dbReference type="AlphaFoldDB" id="A0A9P0TK54"/>
<organism evidence="2 3">
    <name type="scientific">Pieris brassicae</name>
    <name type="common">White butterfly</name>
    <name type="synonym">Large white butterfly</name>
    <dbReference type="NCBI Taxonomy" id="7116"/>
    <lineage>
        <taxon>Eukaryota</taxon>
        <taxon>Metazoa</taxon>
        <taxon>Ecdysozoa</taxon>
        <taxon>Arthropoda</taxon>
        <taxon>Hexapoda</taxon>
        <taxon>Insecta</taxon>
        <taxon>Pterygota</taxon>
        <taxon>Neoptera</taxon>
        <taxon>Endopterygota</taxon>
        <taxon>Lepidoptera</taxon>
        <taxon>Glossata</taxon>
        <taxon>Ditrysia</taxon>
        <taxon>Papilionoidea</taxon>
        <taxon>Pieridae</taxon>
        <taxon>Pierinae</taxon>
        <taxon>Pieris</taxon>
    </lineage>
</organism>
<proteinExistence type="predicted"/>